<keyword evidence="1" id="KW-0812">Transmembrane</keyword>
<reference evidence="2" key="1">
    <citation type="submission" date="2023-01" db="EMBL/GenBank/DDBJ databases">
        <title>Colletotrichum chrysophilum M932 genome sequence.</title>
        <authorList>
            <person name="Baroncelli R."/>
        </authorList>
    </citation>
    <scope>NUCLEOTIDE SEQUENCE</scope>
    <source>
        <strain evidence="2">M932</strain>
    </source>
</reference>
<protein>
    <submittedName>
        <fullName evidence="2">Uncharacterized protein</fullName>
    </submittedName>
</protein>
<evidence type="ECO:0000313" key="3">
    <source>
        <dbReference type="Proteomes" id="UP001243330"/>
    </source>
</evidence>
<dbReference type="EMBL" id="JAQOWY010001070">
    <property type="protein sequence ID" value="KAK1837665.1"/>
    <property type="molecule type" value="Genomic_DNA"/>
</dbReference>
<keyword evidence="1" id="KW-0472">Membrane</keyword>
<organism evidence="2 3">
    <name type="scientific">Colletotrichum chrysophilum</name>
    <dbReference type="NCBI Taxonomy" id="1836956"/>
    <lineage>
        <taxon>Eukaryota</taxon>
        <taxon>Fungi</taxon>
        <taxon>Dikarya</taxon>
        <taxon>Ascomycota</taxon>
        <taxon>Pezizomycotina</taxon>
        <taxon>Sordariomycetes</taxon>
        <taxon>Hypocreomycetidae</taxon>
        <taxon>Glomerellales</taxon>
        <taxon>Glomerellaceae</taxon>
        <taxon>Colletotrichum</taxon>
        <taxon>Colletotrichum gloeosporioides species complex</taxon>
    </lineage>
</organism>
<comment type="caution">
    <text evidence="2">The sequence shown here is derived from an EMBL/GenBank/DDBJ whole genome shotgun (WGS) entry which is preliminary data.</text>
</comment>
<feature type="transmembrane region" description="Helical" evidence="1">
    <location>
        <begin position="125"/>
        <end position="144"/>
    </location>
</feature>
<sequence>MGYVVGGGLIRRSDFLPTGSTAQNQRSPPTTKPPDLIAYITRDGLAKHRQYSLVCFHFPLFGPWKKIVLFSCNSHTGTHRITLSWRMVYRSRSSTSSESEVTPRFVQCLLRYRVKKKTSCMQWRYIWIMFDFFGWPWAAICLFARMKKNGTHMERCSALRCRSKRRGHPPAGFFLAFFSGSYFSLLCYAALFGRLAIGTLFSFQTERETETPQNLRCPLFTTFLDVSYSYFLFVSIWHSLESVMATGYELSEGWQIMRARSSLHV</sequence>
<proteinExistence type="predicted"/>
<keyword evidence="1" id="KW-1133">Transmembrane helix</keyword>
<gene>
    <name evidence="2" type="ORF">CCHR01_19713</name>
</gene>
<feature type="transmembrane region" description="Helical" evidence="1">
    <location>
        <begin position="172"/>
        <end position="197"/>
    </location>
</feature>
<dbReference type="Proteomes" id="UP001243330">
    <property type="component" value="Unassembled WGS sequence"/>
</dbReference>
<name>A0AAD8ZY41_9PEZI</name>
<dbReference type="AlphaFoldDB" id="A0AAD8ZY41"/>
<accession>A0AAD8ZY41</accession>
<evidence type="ECO:0000313" key="2">
    <source>
        <dbReference type="EMBL" id="KAK1837665.1"/>
    </source>
</evidence>
<evidence type="ECO:0000256" key="1">
    <source>
        <dbReference type="SAM" id="Phobius"/>
    </source>
</evidence>
<keyword evidence="3" id="KW-1185">Reference proteome</keyword>